<evidence type="ECO:0000256" key="1">
    <source>
        <dbReference type="SAM" id="MobiDB-lite"/>
    </source>
</evidence>
<keyword evidence="2" id="KW-0812">Transmembrane</keyword>
<sequence length="243" mass="27314">MSENQISPKSSPNSPGGGEYLSLLLAVAFLLFLMRTAFPWLLAIASFVGVWMLWRYYSYQSRRLQQSLDQAFYALIREHEGRITPLDLALATQLTGPQVQAYLDQKALEFAAEFEVTDDGRIFYTFSTVASVTVADPEPAIDKEMATVADPEPAIDTQVVNLPRQTVELPPVSVNQGPLVTGFDVHPHNIRPRKPKPVELYPAPHACEYSQESQEFQSRPELPKSEITELMERNRLGDRFSAD</sequence>
<reference evidence="3 4" key="1">
    <citation type="journal article" date="2024" name="Front. Microbiol.">
        <title>Transcriptomic insights into the dominance of two phototrophs throughout the water column of a tropical hypersaline-alkaline crater lake (Dziani Dzaha, Mayotte).</title>
        <authorList>
            <person name="Duperron S."/>
            <person name="Halary S."/>
            <person name="Bouly J.-P."/>
            <person name="Roussel T."/>
            <person name="Hugoni M."/>
            <person name="Bruto M."/>
            <person name="Oger P."/>
            <person name="Duval C."/>
            <person name="Woo A."/>
            <person name="Jezequiel D."/>
            <person name="Ader M."/>
            <person name="Leboulanger C."/>
            <person name="Agogue H."/>
            <person name="Grossi V."/>
            <person name="Trousselier M."/>
            <person name="Bernard C."/>
        </authorList>
    </citation>
    <scope>NUCLEOTIDE SEQUENCE [LARGE SCALE GENOMIC DNA]</scope>
    <source>
        <strain evidence="3 4">PMC 851.14</strain>
    </source>
</reference>
<keyword evidence="2" id="KW-0472">Membrane</keyword>
<evidence type="ECO:0000256" key="2">
    <source>
        <dbReference type="SAM" id="Phobius"/>
    </source>
</evidence>
<evidence type="ECO:0000313" key="4">
    <source>
        <dbReference type="Proteomes" id="UP001387447"/>
    </source>
</evidence>
<name>A0ABU9EJI9_LIMFS</name>
<feature type="region of interest" description="Disordered" evidence="1">
    <location>
        <begin position="209"/>
        <end position="243"/>
    </location>
</feature>
<protein>
    <submittedName>
        <fullName evidence="3">Uncharacterized protein</fullName>
    </submittedName>
</protein>
<comment type="caution">
    <text evidence="3">The sequence shown here is derived from an EMBL/GenBank/DDBJ whole genome shotgun (WGS) entry which is preliminary data.</text>
</comment>
<feature type="compositionally biased region" description="Basic and acidic residues" evidence="1">
    <location>
        <begin position="221"/>
        <end position="243"/>
    </location>
</feature>
<dbReference type="Proteomes" id="UP001387447">
    <property type="component" value="Unassembled WGS sequence"/>
</dbReference>
<proteinExistence type="predicted"/>
<gene>
    <name evidence="3" type="ORF">AAEJ74_10600</name>
</gene>
<keyword evidence="2" id="KW-1133">Transmembrane helix</keyword>
<keyword evidence="4" id="KW-1185">Reference proteome</keyword>
<dbReference type="RefSeq" id="WP_006669161.1">
    <property type="nucleotide sequence ID" value="NZ_JBBWYZ010000008.1"/>
</dbReference>
<evidence type="ECO:0000313" key="3">
    <source>
        <dbReference type="EMBL" id="MEK9512121.1"/>
    </source>
</evidence>
<accession>A0ABU9EJI9</accession>
<organism evidence="3 4">
    <name type="scientific">Limnospira fusiformis PMC 851.14</name>
    <dbReference type="NCBI Taxonomy" id="2219512"/>
    <lineage>
        <taxon>Bacteria</taxon>
        <taxon>Bacillati</taxon>
        <taxon>Cyanobacteriota</taxon>
        <taxon>Cyanophyceae</taxon>
        <taxon>Oscillatoriophycideae</taxon>
        <taxon>Oscillatoriales</taxon>
        <taxon>Sirenicapillariaceae</taxon>
        <taxon>Limnospira</taxon>
    </lineage>
</organism>
<dbReference type="EMBL" id="JBBWYZ010000008">
    <property type="protein sequence ID" value="MEK9512121.1"/>
    <property type="molecule type" value="Genomic_DNA"/>
</dbReference>
<feature type="transmembrane region" description="Helical" evidence="2">
    <location>
        <begin position="20"/>
        <end position="53"/>
    </location>
</feature>